<comment type="caution">
    <text evidence="2">The sequence shown here is derived from an EMBL/GenBank/DDBJ whole genome shotgun (WGS) entry which is preliminary data.</text>
</comment>
<feature type="region of interest" description="Disordered" evidence="1">
    <location>
        <begin position="145"/>
        <end position="176"/>
    </location>
</feature>
<keyword evidence="3" id="KW-1185">Reference proteome</keyword>
<name>A0ABD2JV19_HETSC</name>
<organism evidence="2 3">
    <name type="scientific">Heterodera schachtii</name>
    <name type="common">Sugarbeet cyst nematode worm</name>
    <name type="synonym">Tylenchus schachtii</name>
    <dbReference type="NCBI Taxonomy" id="97005"/>
    <lineage>
        <taxon>Eukaryota</taxon>
        <taxon>Metazoa</taxon>
        <taxon>Ecdysozoa</taxon>
        <taxon>Nematoda</taxon>
        <taxon>Chromadorea</taxon>
        <taxon>Rhabditida</taxon>
        <taxon>Tylenchina</taxon>
        <taxon>Tylenchomorpha</taxon>
        <taxon>Tylenchoidea</taxon>
        <taxon>Heteroderidae</taxon>
        <taxon>Heteroderinae</taxon>
        <taxon>Heterodera</taxon>
    </lineage>
</organism>
<dbReference type="Proteomes" id="UP001620645">
    <property type="component" value="Unassembled WGS sequence"/>
</dbReference>
<dbReference type="AlphaFoldDB" id="A0ABD2JV19"/>
<feature type="compositionally biased region" description="Acidic residues" evidence="1">
    <location>
        <begin position="149"/>
        <end position="158"/>
    </location>
</feature>
<proteinExistence type="predicted"/>
<evidence type="ECO:0000256" key="1">
    <source>
        <dbReference type="SAM" id="MobiDB-lite"/>
    </source>
</evidence>
<protein>
    <submittedName>
        <fullName evidence="2">Uncharacterized protein</fullName>
    </submittedName>
</protein>
<reference evidence="2 3" key="1">
    <citation type="submission" date="2024-10" db="EMBL/GenBank/DDBJ databases">
        <authorList>
            <person name="Kim D."/>
        </authorList>
    </citation>
    <scope>NUCLEOTIDE SEQUENCE [LARGE SCALE GENOMIC DNA]</scope>
    <source>
        <strain evidence="2">Taebaek</strain>
    </source>
</reference>
<gene>
    <name evidence="2" type="ORF">niasHS_004040</name>
</gene>
<sequence>MNAVVDTLLGVAGQIGNAIASAAANATDKQQFENDLHTFYKEIEGREEVQNMLTKYRLHLFQMREVNAEVVRRANMASTRAGRVQQVLGERADCMQKLHALLAQPTMDTMAAQLEEAAKRIHDIERHALQIELAMAALEKVVKKKDNGCETESDGEEGEQQRRRVRWESAETEKCV</sequence>
<dbReference type="EMBL" id="JBICCN010000095">
    <property type="protein sequence ID" value="KAL3094284.1"/>
    <property type="molecule type" value="Genomic_DNA"/>
</dbReference>
<evidence type="ECO:0000313" key="3">
    <source>
        <dbReference type="Proteomes" id="UP001620645"/>
    </source>
</evidence>
<accession>A0ABD2JV19</accession>
<evidence type="ECO:0000313" key="2">
    <source>
        <dbReference type="EMBL" id="KAL3094284.1"/>
    </source>
</evidence>
<feature type="compositionally biased region" description="Basic and acidic residues" evidence="1">
    <location>
        <begin position="159"/>
        <end position="176"/>
    </location>
</feature>